<evidence type="ECO:0000256" key="1">
    <source>
        <dbReference type="SAM" id="Phobius"/>
    </source>
</evidence>
<reference evidence="2 3" key="1">
    <citation type="submission" date="2020-07" db="EMBL/GenBank/DDBJ databases">
        <title>Complete genome sequence of Mycolicibacterium litorale like strain isolated from cardiac implantable electronic device infection.</title>
        <authorList>
            <person name="Fukano H."/>
            <person name="Miyama H."/>
            <person name="Hoshino Y."/>
        </authorList>
    </citation>
    <scope>NUCLEOTIDE SEQUENCE [LARGE SCALE GENOMIC DNA]</scope>
    <source>
        <strain evidence="2 3">NIIDNTM18</strain>
    </source>
</reference>
<evidence type="ECO:0000313" key="2">
    <source>
        <dbReference type="EMBL" id="BCI55481.1"/>
    </source>
</evidence>
<gene>
    <name evidence="2" type="ORF">NIIDNTM18_47590</name>
</gene>
<feature type="transmembrane region" description="Helical" evidence="1">
    <location>
        <begin position="6"/>
        <end position="24"/>
    </location>
</feature>
<name>A0A6S6PCQ8_9MYCO</name>
<accession>A0A6S6PCQ8</accession>
<proteinExistence type="predicted"/>
<organism evidence="2 3">
    <name type="scientific">Mycolicibacterium litorale</name>
    <dbReference type="NCBI Taxonomy" id="758802"/>
    <lineage>
        <taxon>Bacteria</taxon>
        <taxon>Bacillati</taxon>
        <taxon>Actinomycetota</taxon>
        <taxon>Actinomycetes</taxon>
        <taxon>Mycobacteriales</taxon>
        <taxon>Mycobacteriaceae</taxon>
        <taxon>Mycolicibacterium</taxon>
    </lineage>
</organism>
<dbReference type="RefSeq" id="WP_185293188.1">
    <property type="nucleotide sequence ID" value="NZ_AP023287.1"/>
</dbReference>
<protein>
    <submittedName>
        <fullName evidence="2">Uncharacterized protein</fullName>
    </submittedName>
</protein>
<dbReference type="Proteomes" id="UP000515734">
    <property type="component" value="Chromosome"/>
</dbReference>
<keyword evidence="1" id="KW-1133">Transmembrane helix</keyword>
<sequence>MSTTLISLIVISPFALGAVLIWAAHRSGILRWNVDQFRVWAPMAGRFDSRGDEDRDSYRIQHDLDAIRTRFEEHPSWPGSGAVGERR</sequence>
<dbReference type="EMBL" id="AP023287">
    <property type="protein sequence ID" value="BCI55481.1"/>
    <property type="molecule type" value="Genomic_DNA"/>
</dbReference>
<keyword evidence="1" id="KW-0472">Membrane</keyword>
<evidence type="ECO:0000313" key="3">
    <source>
        <dbReference type="Proteomes" id="UP000515734"/>
    </source>
</evidence>
<dbReference type="AlphaFoldDB" id="A0A6S6PCQ8"/>
<keyword evidence="1" id="KW-0812">Transmembrane</keyword>